<feature type="transmembrane region" description="Helical" evidence="1">
    <location>
        <begin position="190"/>
        <end position="215"/>
    </location>
</feature>
<feature type="transmembrane region" description="Helical" evidence="1">
    <location>
        <begin position="111"/>
        <end position="133"/>
    </location>
</feature>
<evidence type="ECO:0000256" key="1">
    <source>
        <dbReference type="SAM" id="Phobius"/>
    </source>
</evidence>
<protein>
    <submittedName>
        <fullName evidence="2">Uncharacterized protein</fullName>
    </submittedName>
</protein>
<keyword evidence="1" id="KW-0812">Transmembrane</keyword>
<dbReference type="Proteomes" id="UP000002949">
    <property type="component" value="Unassembled WGS sequence"/>
</dbReference>
<gene>
    <name evidence="2" type="ORF">MEA186_16867</name>
</gene>
<feature type="transmembrane region" description="Helical" evidence="1">
    <location>
        <begin position="34"/>
        <end position="52"/>
    </location>
</feature>
<keyword evidence="3" id="KW-1185">Reference proteome</keyword>
<evidence type="ECO:0000313" key="3">
    <source>
        <dbReference type="Proteomes" id="UP000002949"/>
    </source>
</evidence>
<accession>G6YBP7</accession>
<dbReference type="RefSeq" id="WP_006202899.1">
    <property type="nucleotide sequence ID" value="NZ_AGSN01000119.1"/>
</dbReference>
<evidence type="ECO:0000313" key="2">
    <source>
        <dbReference type="EMBL" id="EHH10888.1"/>
    </source>
</evidence>
<keyword evidence="1" id="KW-1133">Transmembrane helix</keyword>
<name>G6YBP7_9HYPH</name>
<reference evidence="2 3" key="1">
    <citation type="journal article" date="2012" name="J. Bacteriol.">
        <title>Draft Genome Sequence of Plant Growth-Promoting Rhizobium Mesorhizobium amorphae, Isolated from Zinc-Lead Mine Tailings.</title>
        <authorList>
            <person name="Hao X."/>
            <person name="Lin Y."/>
            <person name="Johnstone L."/>
            <person name="Baltrus D.A."/>
            <person name="Miller S.J."/>
            <person name="Wei G."/>
            <person name="Rensing C."/>
        </authorList>
    </citation>
    <scope>NUCLEOTIDE SEQUENCE [LARGE SCALE GENOMIC DNA]</scope>
    <source>
        <strain evidence="2 3">CCNWGS0123</strain>
    </source>
</reference>
<proteinExistence type="predicted"/>
<dbReference type="KEGG" id="mamo:A6B35_07280"/>
<sequence>MDGRGFTNLLLAVIAGVLLFGRDAVLSGLKGFVLVAVAIAVIWGALSLALYLIREALRGFREAKNLGDVGKVLFLIALCCIGLPMLAYAGWLWLEGVPNPLNAAASSGIGAAWMVVVALFAAGFVVACLHGGFRWVTRNRSDLPAIAGHRLRLIFWGYLEFLGGPVTFPIRERRIHGQGGSASHHFRMVFAAFIGLIVAAMTALLTLGAVVWGLYEVGLIE</sequence>
<dbReference type="PATRIC" id="fig|1082933.3.peg.3283"/>
<keyword evidence="1" id="KW-0472">Membrane</keyword>
<dbReference type="AlphaFoldDB" id="G6YBP7"/>
<organism evidence="2 3">
    <name type="scientific">Mesorhizobium amorphae CCNWGS0123</name>
    <dbReference type="NCBI Taxonomy" id="1082933"/>
    <lineage>
        <taxon>Bacteria</taxon>
        <taxon>Pseudomonadati</taxon>
        <taxon>Pseudomonadota</taxon>
        <taxon>Alphaproteobacteria</taxon>
        <taxon>Hyphomicrobiales</taxon>
        <taxon>Phyllobacteriaceae</taxon>
        <taxon>Mesorhizobium</taxon>
    </lineage>
</organism>
<feature type="transmembrane region" description="Helical" evidence="1">
    <location>
        <begin position="72"/>
        <end position="91"/>
    </location>
</feature>
<dbReference type="EMBL" id="AGSN01000119">
    <property type="protein sequence ID" value="EHH10888.1"/>
    <property type="molecule type" value="Genomic_DNA"/>
</dbReference>